<dbReference type="Proteomes" id="UP000673691">
    <property type="component" value="Unassembled WGS sequence"/>
</dbReference>
<evidence type="ECO:0000256" key="2">
    <source>
        <dbReference type="SAM" id="MobiDB-lite"/>
    </source>
</evidence>
<dbReference type="PROSITE" id="PS50238">
    <property type="entry name" value="RHOGAP"/>
    <property type="match status" value="1"/>
</dbReference>
<sequence>MKELRTLFDTPPAFGRDVQLGRRCAYSVHDCAGVLKRYLMELPQPVIPWELYSTFREVELLAESNGASALTKPSAAKALAEFIRDLPSMNRDLLLFLTGTLAVFSSYSCSTLMCVDNLAAVFQPGLLNHPKHARDPAEYARNQRVVAALVRHNLTLFADPGLEKLPPAGAQGRGPTCSRETASLIPPDVAAGVPRPPRQRDRPLPRNSAGPQQYRDWPAGAPPPPPPPAEPDPSGEVPAGDQPSSPAQPRNPSAARAPRSRQPPPPPLLTTLAPAPHRGPPMYPAAQPRAQEPEGLARLPEVDAGRGGPSGELRRGAGARLVLPAAFADRLVLPAAFADRRGARRRRRAARALARSSTVAPSVPRRSATISVMPPPPDDPDAKQREAVSRAARPDAREPAARRDGRERRSAAEEAAAAPRRPDVSHPR</sequence>
<dbReference type="Gene3D" id="1.10.555.10">
    <property type="entry name" value="Rho GTPase activation protein"/>
    <property type="match status" value="1"/>
</dbReference>
<dbReference type="PANTHER" id="PTHR15228">
    <property type="entry name" value="SPERMATHECAL PHYSIOLOGY VARIANT"/>
    <property type="match status" value="1"/>
</dbReference>
<dbReference type="OrthoDB" id="3196451at2759"/>
<keyword evidence="5" id="KW-1185">Reference proteome</keyword>
<dbReference type="InterPro" id="IPR000198">
    <property type="entry name" value="RhoGAP_dom"/>
</dbReference>
<feature type="compositionally biased region" description="Low complexity" evidence="2">
    <location>
        <begin position="242"/>
        <end position="257"/>
    </location>
</feature>
<dbReference type="InterPro" id="IPR051025">
    <property type="entry name" value="RhoGAP"/>
</dbReference>
<dbReference type="AlphaFoldDB" id="A0A8H8DG86"/>
<dbReference type="InterPro" id="IPR008936">
    <property type="entry name" value="Rho_GTPase_activation_prot"/>
</dbReference>
<dbReference type="SUPFAM" id="SSF48350">
    <property type="entry name" value="GTPase activation domain, GAP"/>
    <property type="match status" value="1"/>
</dbReference>
<feature type="region of interest" description="Disordered" evidence="2">
    <location>
        <begin position="160"/>
        <end position="314"/>
    </location>
</feature>
<name>A0A8H8DG86_9FUNG</name>
<dbReference type="PANTHER" id="PTHR15228:SF25">
    <property type="entry name" value="F-BAR DOMAIN-CONTAINING PROTEIN"/>
    <property type="match status" value="1"/>
</dbReference>
<evidence type="ECO:0000313" key="5">
    <source>
        <dbReference type="Proteomes" id="UP000673691"/>
    </source>
</evidence>
<evidence type="ECO:0000313" key="4">
    <source>
        <dbReference type="EMBL" id="KAG5457325.1"/>
    </source>
</evidence>
<comment type="caution">
    <text evidence="4">The sequence shown here is derived from an EMBL/GenBank/DDBJ whole genome shotgun (WGS) entry which is preliminary data.</text>
</comment>
<dbReference type="EMBL" id="JAEFCI010010265">
    <property type="protein sequence ID" value="KAG5457325.1"/>
    <property type="molecule type" value="Genomic_DNA"/>
</dbReference>
<reference evidence="4 5" key="1">
    <citation type="journal article" name="Sci. Rep.">
        <title>Genome-scale phylogenetic analyses confirm Olpidium as the closest living zoosporic fungus to the non-flagellated, terrestrial fungi.</title>
        <authorList>
            <person name="Chang Y."/>
            <person name="Rochon D."/>
            <person name="Sekimoto S."/>
            <person name="Wang Y."/>
            <person name="Chovatia M."/>
            <person name="Sandor L."/>
            <person name="Salamov A."/>
            <person name="Grigoriev I.V."/>
            <person name="Stajich J.E."/>
            <person name="Spatafora J.W."/>
        </authorList>
    </citation>
    <scope>NUCLEOTIDE SEQUENCE [LARGE SCALE GENOMIC DNA]</scope>
    <source>
        <strain evidence="4">S191</strain>
    </source>
</reference>
<proteinExistence type="predicted"/>
<feature type="compositionally biased region" description="Basic and acidic residues" evidence="2">
    <location>
        <begin position="380"/>
        <end position="412"/>
    </location>
</feature>
<keyword evidence="1" id="KW-0343">GTPase activation</keyword>
<dbReference type="GO" id="GO:0005938">
    <property type="term" value="C:cell cortex"/>
    <property type="evidence" value="ECO:0007669"/>
    <property type="project" value="TreeGrafter"/>
</dbReference>
<dbReference type="GO" id="GO:0005096">
    <property type="term" value="F:GTPase activator activity"/>
    <property type="evidence" value="ECO:0007669"/>
    <property type="project" value="UniProtKB-KW"/>
</dbReference>
<dbReference type="Pfam" id="PF00620">
    <property type="entry name" value="RhoGAP"/>
    <property type="match status" value="1"/>
</dbReference>
<feature type="region of interest" description="Disordered" evidence="2">
    <location>
        <begin position="339"/>
        <end position="428"/>
    </location>
</feature>
<dbReference type="GO" id="GO:0007165">
    <property type="term" value="P:signal transduction"/>
    <property type="evidence" value="ECO:0007669"/>
    <property type="project" value="InterPro"/>
</dbReference>
<evidence type="ECO:0000256" key="1">
    <source>
        <dbReference type="ARBA" id="ARBA00022468"/>
    </source>
</evidence>
<organism evidence="4 5">
    <name type="scientific">Olpidium bornovanus</name>
    <dbReference type="NCBI Taxonomy" id="278681"/>
    <lineage>
        <taxon>Eukaryota</taxon>
        <taxon>Fungi</taxon>
        <taxon>Fungi incertae sedis</taxon>
        <taxon>Olpidiomycota</taxon>
        <taxon>Olpidiomycotina</taxon>
        <taxon>Olpidiomycetes</taxon>
        <taxon>Olpidiales</taxon>
        <taxon>Olpidiaceae</taxon>
        <taxon>Olpidium</taxon>
    </lineage>
</organism>
<feature type="compositionally biased region" description="Pro residues" evidence="2">
    <location>
        <begin position="220"/>
        <end position="231"/>
    </location>
</feature>
<dbReference type="SMART" id="SM00324">
    <property type="entry name" value="RhoGAP"/>
    <property type="match status" value="1"/>
</dbReference>
<protein>
    <submittedName>
        <fullName evidence="4">Rho GTPase activation protein</fullName>
    </submittedName>
</protein>
<evidence type="ECO:0000259" key="3">
    <source>
        <dbReference type="PROSITE" id="PS50238"/>
    </source>
</evidence>
<accession>A0A8H8DG86</accession>
<feature type="domain" description="Rho-GAP" evidence="3">
    <location>
        <begin position="1"/>
        <end position="157"/>
    </location>
</feature>
<gene>
    <name evidence="4" type="ORF">BJ554DRAFT_2696</name>
</gene>
<dbReference type="GO" id="GO:0060237">
    <property type="term" value="P:regulation of fungal-type cell wall organization"/>
    <property type="evidence" value="ECO:0007669"/>
    <property type="project" value="TreeGrafter"/>
</dbReference>